<evidence type="ECO:0000313" key="2">
    <source>
        <dbReference type="EMBL" id="RRS02451.1"/>
    </source>
</evidence>
<dbReference type="EMBL" id="RSED01000022">
    <property type="protein sequence ID" value="RRS02451.1"/>
    <property type="molecule type" value="Genomic_DNA"/>
</dbReference>
<proteinExistence type="predicted"/>
<dbReference type="InterPro" id="IPR021951">
    <property type="entry name" value="DUF3567"/>
</dbReference>
<dbReference type="EMBL" id="RSED01000022">
    <property type="protein sequence ID" value="RRS02446.1"/>
    <property type="molecule type" value="Genomic_DNA"/>
</dbReference>
<reference evidence="1 3" key="1">
    <citation type="submission" date="2018-12" db="EMBL/GenBank/DDBJ databases">
        <title>The whole draft genome of Aquabacterium sp. SJQ9.</title>
        <authorList>
            <person name="Sun L."/>
            <person name="Gao X."/>
            <person name="Chen W."/>
            <person name="Huang K."/>
        </authorList>
    </citation>
    <scope>NUCLEOTIDE SEQUENCE [LARGE SCALE GENOMIC DNA]</scope>
    <source>
        <strain evidence="1 3">SJQ9</strain>
    </source>
</reference>
<sequence>MHMLYNSDNYAVVQIDMAAEQVGIHLAQALTRGGYEIVDKFARKEIFIEGALAESFKEGVEALIESSPSIEEFDAYLERYAGMAQQPVVMH</sequence>
<dbReference type="Pfam" id="PF12091">
    <property type="entry name" value="DUF3567"/>
    <property type="match status" value="1"/>
</dbReference>
<dbReference type="AlphaFoldDB" id="A0A426V6C4"/>
<organism evidence="1 3">
    <name type="scientific">Aquabacterium soli</name>
    <dbReference type="NCBI Taxonomy" id="2493092"/>
    <lineage>
        <taxon>Bacteria</taxon>
        <taxon>Pseudomonadati</taxon>
        <taxon>Pseudomonadota</taxon>
        <taxon>Betaproteobacteria</taxon>
        <taxon>Burkholderiales</taxon>
        <taxon>Aquabacterium</taxon>
    </lineage>
</organism>
<evidence type="ECO:0000313" key="3">
    <source>
        <dbReference type="Proteomes" id="UP000269265"/>
    </source>
</evidence>
<name>A0A426V6C4_9BURK</name>
<accession>A0A426V6C4</accession>
<dbReference type="OrthoDB" id="9153776at2"/>
<protein>
    <submittedName>
        <fullName evidence="1">DUF3567 domain-containing protein</fullName>
    </submittedName>
</protein>
<gene>
    <name evidence="1" type="ORF">EIP75_20470</name>
    <name evidence="2" type="ORF">EIP75_20495</name>
</gene>
<keyword evidence="3" id="KW-1185">Reference proteome</keyword>
<evidence type="ECO:0000313" key="1">
    <source>
        <dbReference type="EMBL" id="RRS02446.1"/>
    </source>
</evidence>
<comment type="caution">
    <text evidence="1">The sequence shown here is derived from an EMBL/GenBank/DDBJ whole genome shotgun (WGS) entry which is preliminary data.</text>
</comment>
<dbReference type="RefSeq" id="WP_125245053.1">
    <property type="nucleotide sequence ID" value="NZ_RSED01000022.1"/>
</dbReference>
<dbReference type="Proteomes" id="UP000269265">
    <property type="component" value="Unassembled WGS sequence"/>
</dbReference>